<dbReference type="Proteomes" id="UP000254191">
    <property type="component" value="Unassembled WGS sequence"/>
</dbReference>
<organism evidence="1 2">
    <name type="scientific">Proteus mirabilis</name>
    <dbReference type="NCBI Taxonomy" id="584"/>
    <lineage>
        <taxon>Bacteria</taxon>
        <taxon>Pseudomonadati</taxon>
        <taxon>Pseudomonadota</taxon>
        <taxon>Gammaproteobacteria</taxon>
        <taxon>Enterobacterales</taxon>
        <taxon>Morganellaceae</taxon>
        <taxon>Proteus</taxon>
    </lineage>
</organism>
<accession>A0A379GJ60</accession>
<proteinExistence type="predicted"/>
<sequence>MLVTVKNQFKVVATTPDVCQVGCSAIPFDSFQSLDAQKQYALSVKARGYCYFECWVNNQRNAK</sequence>
<evidence type="ECO:0000313" key="1">
    <source>
        <dbReference type="EMBL" id="SUC40891.1"/>
    </source>
</evidence>
<dbReference type="AlphaFoldDB" id="A0A379GJ60"/>
<reference evidence="1 2" key="1">
    <citation type="submission" date="2018-06" db="EMBL/GenBank/DDBJ databases">
        <authorList>
            <consortium name="Pathogen Informatics"/>
            <person name="Doyle S."/>
        </authorList>
    </citation>
    <scope>NUCLEOTIDE SEQUENCE [LARGE SCALE GENOMIC DNA]</scope>
    <source>
        <strain evidence="1 2">NCTC11938</strain>
    </source>
</reference>
<gene>
    <name evidence="1" type="ORF">NCTC11938_05193</name>
</gene>
<dbReference type="EMBL" id="UGTS01000006">
    <property type="protein sequence ID" value="SUC40891.1"/>
    <property type="molecule type" value="Genomic_DNA"/>
</dbReference>
<evidence type="ECO:0000313" key="2">
    <source>
        <dbReference type="Proteomes" id="UP000254191"/>
    </source>
</evidence>
<protein>
    <submittedName>
        <fullName evidence="1">Rhs family protein</fullName>
    </submittedName>
</protein>
<name>A0A379GJ60_PROMI</name>